<evidence type="ECO:0000256" key="1">
    <source>
        <dbReference type="ARBA" id="ARBA00004956"/>
    </source>
</evidence>
<dbReference type="PANTHER" id="PTHR42853">
    <property type="entry name" value="ACETYL-COENZYME A CARBOXYLASE CARBOXYL TRANSFERASE SUBUNIT ALPHA"/>
    <property type="match status" value="1"/>
</dbReference>
<evidence type="ECO:0000256" key="7">
    <source>
        <dbReference type="ARBA" id="ARBA00022840"/>
    </source>
</evidence>
<evidence type="ECO:0000256" key="10">
    <source>
        <dbReference type="ARBA" id="ARBA00049152"/>
    </source>
</evidence>
<keyword evidence="7" id="KW-0067">ATP-binding</keyword>
<comment type="catalytic activity">
    <reaction evidence="10">
        <text>N(6)-carboxybiotinyl-L-lysyl-[protein] + acetyl-CoA = N(6)-biotinyl-L-lysyl-[protein] + malonyl-CoA</text>
        <dbReference type="Rhea" id="RHEA:54728"/>
        <dbReference type="Rhea" id="RHEA-COMP:10505"/>
        <dbReference type="Rhea" id="RHEA-COMP:10506"/>
        <dbReference type="ChEBI" id="CHEBI:57288"/>
        <dbReference type="ChEBI" id="CHEBI:57384"/>
        <dbReference type="ChEBI" id="CHEBI:83144"/>
        <dbReference type="ChEBI" id="CHEBI:83145"/>
        <dbReference type="EC" id="2.1.3.15"/>
    </reaction>
</comment>
<evidence type="ECO:0000259" key="11">
    <source>
        <dbReference type="PROSITE" id="PS50989"/>
    </source>
</evidence>
<keyword evidence="3" id="KW-0444">Lipid biosynthesis</keyword>
<evidence type="ECO:0000256" key="4">
    <source>
        <dbReference type="ARBA" id="ARBA00022679"/>
    </source>
</evidence>
<dbReference type="GO" id="GO:0003989">
    <property type="term" value="F:acetyl-CoA carboxylase activity"/>
    <property type="evidence" value="ECO:0007669"/>
    <property type="project" value="InterPro"/>
</dbReference>
<dbReference type="NCBIfam" id="NF041504">
    <property type="entry name" value="AccA_sub"/>
    <property type="match status" value="1"/>
</dbReference>
<evidence type="ECO:0000256" key="3">
    <source>
        <dbReference type="ARBA" id="ARBA00022516"/>
    </source>
</evidence>
<dbReference type="PROSITE" id="PS50989">
    <property type="entry name" value="COA_CT_CTER"/>
    <property type="match status" value="1"/>
</dbReference>
<organism evidence="12 13">
    <name type="scientific">Loigolactobacillus coryniformis subsp. coryniformis KCTC 3167 = DSM 20001</name>
    <dbReference type="NCBI Taxonomy" id="913848"/>
    <lineage>
        <taxon>Bacteria</taxon>
        <taxon>Bacillati</taxon>
        <taxon>Bacillota</taxon>
        <taxon>Bacilli</taxon>
        <taxon>Lactobacillales</taxon>
        <taxon>Lactobacillaceae</taxon>
        <taxon>Loigolactobacillus</taxon>
    </lineage>
</organism>
<dbReference type="Gene3D" id="3.90.226.10">
    <property type="entry name" value="2-enoyl-CoA Hydratase, Chain A, domain 1"/>
    <property type="match status" value="1"/>
</dbReference>
<dbReference type="SUPFAM" id="SSF52096">
    <property type="entry name" value="ClpP/crotonase"/>
    <property type="match status" value="1"/>
</dbReference>
<evidence type="ECO:0000313" key="13">
    <source>
        <dbReference type="Proteomes" id="UP000051181"/>
    </source>
</evidence>
<keyword evidence="5" id="KW-0547">Nucleotide-binding</keyword>
<keyword evidence="6" id="KW-0276">Fatty acid metabolism</keyword>
<feature type="domain" description="CoA carboxyltransferase C-terminal" evidence="11">
    <location>
        <begin position="1"/>
        <end position="243"/>
    </location>
</feature>
<dbReference type="Pfam" id="PF03255">
    <property type="entry name" value="ACCA"/>
    <property type="match status" value="1"/>
</dbReference>
<dbReference type="GO" id="GO:0005524">
    <property type="term" value="F:ATP binding"/>
    <property type="evidence" value="ECO:0007669"/>
    <property type="project" value="UniProtKB-KW"/>
</dbReference>
<keyword evidence="4 12" id="KW-0808">Transferase</keyword>
<keyword evidence="8" id="KW-0443">Lipid metabolism</keyword>
<comment type="caution">
    <text evidence="12">The sequence shown here is derived from an EMBL/GenBank/DDBJ whole genome shotgun (WGS) entry which is preliminary data.</text>
</comment>
<comment type="pathway">
    <text evidence="1">Lipid metabolism; malonyl-CoA biosynthesis; malonyl-CoA from acetyl-CoA: step 1/1.</text>
</comment>
<evidence type="ECO:0000256" key="8">
    <source>
        <dbReference type="ARBA" id="ARBA00023098"/>
    </source>
</evidence>
<dbReference type="InterPro" id="IPR029045">
    <property type="entry name" value="ClpP/crotonase-like_dom_sf"/>
</dbReference>
<dbReference type="Proteomes" id="UP000051181">
    <property type="component" value="Unassembled WGS sequence"/>
</dbReference>
<evidence type="ECO:0000256" key="5">
    <source>
        <dbReference type="ARBA" id="ARBA00022741"/>
    </source>
</evidence>
<dbReference type="GO" id="GO:0006633">
    <property type="term" value="P:fatty acid biosynthetic process"/>
    <property type="evidence" value="ECO:0007669"/>
    <property type="project" value="UniProtKB-KW"/>
</dbReference>
<dbReference type="AlphaFoldDB" id="A0A0R1FG72"/>
<dbReference type="EC" id="2.1.3.15" evidence="2"/>
<dbReference type="UniPathway" id="UPA00655">
    <property type="reaction ID" value="UER00711"/>
</dbReference>
<dbReference type="GO" id="GO:0009317">
    <property type="term" value="C:acetyl-CoA carboxylase complex"/>
    <property type="evidence" value="ECO:0007669"/>
    <property type="project" value="InterPro"/>
</dbReference>
<keyword evidence="9" id="KW-0275">Fatty acid biosynthesis</keyword>
<dbReference type="GO" id="GO:0016743">
    <property type="term" value="F:carboxyl- or carbamoyltransferase activity"/>
    <property type="evidence" value="ECO:0007669"/>
    <property type="project" value="InterPro"/>
</dbReference>
<evidence type="ECO:0000313" key="12">
    <source>
        <dbReference type="EMBL" id="KRK18785.1"/>
    </source>
</evidence>
<dbReference type="EMBL" id="AZCN01000008">
    <property type="protein sequence ID" value="KRK18785.1"/>
    <property type="molecule type" value="Genomic_DNA"/>
</dbReference>
<dbReference type="InterPro" id="IPR001095">
    <property type="entry name" value="Acetyl_CoA_COase_a_su"/>
</dbReference>
<name>A0A0R1FG72_9LACO</name>
<proteinExistence type="predicted"/>
<evidence type="ECO:0000256" key="2">
    <source>
        <dbReference type="ARBA" id="ARBA00011883"/>
    </source>
</evidence>
<evidence type="ECO:0000256" key="6">
    <source>
        <dbReference type="ARBA" id="ARBA00022832"/>
    </source>
</evidence>
<dbReference type="eggNOG" id="COG0825">
    <property type="taxonomic scope" value="Bacteria"/>
</dbReference>
<reference evidence="12 13" key="1">
    <citation type="journal article" date="2015" name="Genome Announc.">
        <title>Expanding the biotechnology potential of lactobacilli through comparative genomics of 213 strains and associated genera.</title>
        <authorList>
            <person name="Sun Z."/>
            <person name="Harris H.M."/>
            <person name="McCann A."/>
            <person name="Guo C."/>
            <person name="Argimon S."/>
            <person name="Zhang W."/>
            <person name="Yang X."/>
            <person name="Jeffery I.B."/>
            <person name="Cooney J.C."/>
            <person name="Kagawa T.F."/>
            <person name="Liu W."/>
            <person name="Song Y."/>
            <person name="Salvetti E."/>
            <person name="Wrobel A."/>
            <person name="Rasinkangas P."/>
            <person name="Parkhill J."/>
            <person name="Rea M.C."/>
            <person name="O'Sullivan O."/>
            <person name="Ritari J."/>
            <person name="Douillard F.P."/>
            <person name="Paul Ross R."/>
            <person name="Yang R."/>
            <person name="Briner A.E."/>
            <person name="Felis G.E."/>
            <person name="de Vos W.M."/>
            <person name="Barrangou R."/>
            <person name="Klaenhammer T.R."/>
            <person name="Caufield P.W."/>
            <person name="Cui Y."/>
            <person name="Zhang H."/>
            <person name="O'Toole P.W."/>
        </authorList>
    </citation>
    <scope>NUCLEOTIDE SEQUENCE [LARGE SCALE GENOMIC DNA]</scope>
    <source>
        <strain evidence="12 13">DSM 20001</strain>
    </source>
</reference>
<dbReference type="PRINTS" id="PR01069">
    <property type="entry name" value="ACCCTRFRASEA"/>
</dbReference>
<dbReference type="PATRIC" id="fig|913848.6.peg.2390"/>
<gene>
    <name evidence="12" type="ORF">FD22_GL002340</name>
</gene>
<sequence>MEVRSIKWGKKTANEIVAAARATTKITPLELASLLFTNFIELHGDRALGDDPAICGGLAYLGAQPVTVIATVKGQQLDQKITTHFGSPEPAGYRKALRLMQQAAKFNRPVINLVDTPGAYPGKEAEQHGQGAAIAQTILAASQLPVPLITIITGEGGSGGALALASADQVWMLENSIYAILSPEGFASILWKDAARAPEAAELMQLTPTKLYQHGIIDAIIPERSPKRLAAVLQKKLQHELSQLQSLTPASLLAQRQQRFRQY</sequence>
<evidence type="ECO:0000256" key="9">
    <source>
        <dbReference type="ARBA" id="ARBA00023160"/>
    </source>
</evidence>
<protein>
    <recommendedName>
        <fullName evidence="2">acetyl-CoA carboxytransferase</fullName>
        <ecNumber evidence="2">2.1.3.15</ecNumber>
    </recommendedName>
</protein>
<dbReference type="PANTHER" id="PTHR42853:SF3">
    <property type="entry name" value="ACETYL-COENZYME A CARBOXYLASE CARBOXYL TRANSFERASE SUBUNIT ALPHA, CHLOROPLASTIC"/>
    <property type="match status" value="1"/>
</dbReference>
<dbReference type="InterPro" id="IPR011763">
    <property type="entry name" value="COA_CT_C"/>
</dbReference>
<accession>A0A0R1FG72</accession>
<dbReference type="GO" id="GO:2001295">
    <property type="term" value="P:malonyl-CoA biosynthetic process"/>
    <property type="evidence" value="ECO:0007669"/>
    <property type="project" value="UniProtKB-UniPathway"/>
</dbReference>